<dbReference type="GO" id="GO:0003723">
    <property type="term" value="F:RNA binding"/>
    <property type="evidence" value="ECO:0007669"/>
    <property type="project" value="UniProtKB-KW"/>
</dbReference>
<feature type="domain" description="Metallo-beta-lactamase" evidence="6">
    <location>
        <begin position="111"/>
        <end position="309"/>
    </location>
</feature>
<dbReference type="SUPFAM" id="SSF56281">
    <property type="entry name" value="Metallo-hydrolase/oxidoreductase"/>
    <property type="match status" value="1"/>
</dbReference>
<dbReference type="InterPro" id="IPR004613">
    <property type="entry name" value="RNase_J"/>
</dbReference>
<sequence length="653" mass="75592">MSNDFFDDLESDLVVTDWGKPNKDSRWESPDFSSTLEDHYEFSKKPVPPVHSNHSATPNQWPRDAEDTHVSNFNSSSDVPHIFPNFKPQTLPPLERWFTRIITIWGHNEVGKNMSVMQYEKELILIDWGLQFPESTMLWAKYCLPDISFLIPLKDKIKWIVITHGHLDHIWGLKHILPTLGYPPIYAPKLTIGLIEKQLEDAWIKDKAKLITTNPDSDGVFNIGIFKIEFFRENHNIPDACGIFIETPNARVVYTWDFKFDFTPSIDKPADLTKIWEIGSKKIDLLMSDSTNSLKEWFTQTEADIWVELHKIISEAPGRVIIATFASLIGRIQQMVQSSEKTGRTIFLNGRSMVENVRIWRELGYIKCNPNLVRRLTNAVDSAQDDKVIILTTWSQWEEFSGLYRMAYGEHPIIKVRPGDSVILSSNPIPGNERWVINLMNELIKLGATLYTKDGMDIHTSWHASREEQKIMLNLIKPKYFMPAHGELFMRVAHKKTAMSLGISDKNIFLTDNGAIIDIDPERNIRKHKYKLKLEEIIVDGQWIWVATSHIIDARAQMMKSWTVVIVFKVDEKTKSILGPLKIETRGLAYLDEVREVHRMIIKKARTSYEWMIKDVPDVEEKELIKIIKKDVESYLAYKIEREPMVVPIIISV</sequence>
<keyword evidence="4" id="KW-0694">RNA-binding</keyword>
<organism evidence="7">
    <name type="scientific">uncultured bacterium</name>
    <name type="common">gcode 4</name>
    <dbReference type="NCBI Taxonomy" id="1234023"/>
    <lineage>
        <taxon>Bacteria</taxon>
        <taxon>environmental samples</taxon>
    </lineage>
</organism>
<protein>
    <submittedName>
        <fullName evidence="7">Beta-lactamase protein</fullName>
    </submittedName>
</protein>
<dbReference type="NCBIfam" id="TIGR00649">
    <property type="entry name" value="MG423"/>
    <property type="match status" value="1"/>
</dbReference>
<dbReference type="Pfam" id="PF22505">
    <property type="entry name" value="RNase_J_b_CASP"/>
    <property type="match status" value="1"/>
</dbReference>
<evidence type="ECO:0000313" key="7">
    <source>
        <dbReference type="EMBL" id="EKE29479.1"/>
    </source>
</evidence>
<dbReference type="Gene3D" id="3.60.15.10">
    <property type="entry name" value="Ribonuclease Z/Hydroxyacylglutathione hydrolase-like"/>
    <property type="match status" value="1"/>
</dbReference>
<dbReference type="CDD" id="cd07714">
    <property type="entry name" value="RNaseJ_MBL-fold"/>
    <property type="match status" value="1"/>
</dbReference>
<dbReference type="InterPro" id="IPR001279">
    <property type="entry name" value="Metallo-B-lactamas"/>
</dbReference>
<proteinExistence type="predicted"/>
<comment type="caution">
    <text evidence="7">The sequence shown here is derived from an EMBL/GenBank/DDBJ whole genome shotgun (WGS) entry which is preliminary data.</text>
</comment>
<accession>K2GGE0</accession>
<evidence type="ECO:0000256" key="1">
    <source>
        <dbReference type="ARBA" id="ARBA00022490"/>
    </source>
</evidence>
<dbReference type="AlphaFoldDB" id="K2GGE0"/>
<dbReference type="InterPro" id="IPR055132">
    <property type="entry name" value="RNase_J_b_CASP"/>
</dbReference>
<evidence type="ECO:0000256" key="2">
    <source>
        <dbReference type="ARBA" id="ARBA00022722"/>
    </source>
</evidence>
<dbReference type="Pfam" id="PF00753">
    <property type="entry name" value="Lactamase_B"/>
    <property type="match status" value="1"/>
</dbReference>
<dbReference type="InterPro" id="IPR041636">
    <property type="entry name" value="RNase_J_C"/>
</dbReference>
<evidence type="ECO:0000256" key="4">
    <source>
        <dbReference type="ARBA" id="ARBA00022884"/>
    </source>
</evidence>
<evidence type="ECO:0000256" key="3">
    <source>
        <dbReference type="ARBA" id="ARBA00022839"/>
    </source>
</evidence>
<dbReference type="SMART" id="SM00849">
    <property type="entry name" value="Lactamase_B"/>
    <property type="match status" value="1"/>
</dbReference>
<dbReference type="EMBL" id="AMFJ01000165">
    <property type="protein sequence ID" value="EKE29479.1"/>
    <property type="molecule type" value="Genomic_DNA"/>
</dbReference>
<dbReference type="PANTHER" id="PTHR43694:SF1">
    <property type="entry name" value="RIBONUCLEASE J"/>
    <property type="match status" value="1"/>
</dbReference>
<dbReference type="GO" id="GO:0004527">
    <property type="term" value="F:exonuclease activity"/>
    <property type="evidence" value="ECO:0007669"/>
    <property type="project" value="UniProtKB-KW"/>
</dbReference>
<reference evidence="7" key="1">
    <citation type="journal article" date="2012" name="Science">
        <title>Fermentation, hydrogen, and sulfur metabolism in multiple uncultivated bacterial phyla.</title>
        <authorList>
            <person name="Wrighton K.C."/>
            <person name="Thomas B.C."/>
            <person name="Sharon I."/>
            <person name="Miller C.S."/>
            <person name="Castelle C.J."/>
            <person name="VerBerkmoes N.C."/>
            <person name="Wilkins M.J."/>
            <person name="Hettich R.L."/>
            <person name="Lipton M.S."/>
            <person name="Williams K.H."/>
            <person name="Long P.E."/>
            <person name="Banfield J.F."/>
        </authorList>
    </citation>
    <scope>NUCLEOTIDE SEQUENCE [LARGE SCALE GENOMIC DNA]</scope>
</reference>
<dbReference type="InterPro" id="IPR042173">
    <property type="entry name" value="RNase_J_2"/>
</dbReference>
<keyword evidence="2" id="KW-0540">Nuclease</keyword>
<dbReference type="PANTHER" id="PTHR43694">
    <property type="entry name" value="RIBONUCLEASE J"/>
    <property type="match status" value="1"/>
</dbReference>
<dbReference type="Gene3D" id="3.40.50.10710">
    <property type="entry name" value="Metallo-hydrolase/oxidoreductase"/>
    <property type="match status" value="1"/>
</dbReference>
<gene>
    <name evidence="7" type="ORF">ACD_2C00165G0005</name>
</gene>
<dbReference type="Pfam" id="PF17770">
    <property type="entry name" value="RNase_J_C"/>
    <property type="match status" value="1"/>
</dbReference>
<name>K2GGE0_9BACT</name>
<feature type="region of interest" description="Disordered" evidence="5">
    <location>
        <begin position="46"/>
        <end position="70"/>
    </location>
</feature>
<dbReference type="Gene3D" id="3.10.20.580">
    <property type="match status" value="1"/>
</dbReference>
<evidence type="ECO:0000256" key="5">
    <source>
        <dbReference type="SAM" id="MobiDB-lite"/>
    </source>
</evidence>
<evidence type="ECO:0000259" key="6">
    <source>
        <dbReference type="SMART" id="SM00849"/>
    </source>
</evidence>
<keyword evidence="3" id="KW-0378">Hydrolase</keyword>
<keyword evidence="1" id="KW-0963">Cytoplasm</keyword>
<dbReference type="InterPro" id="IPR036866">
    <property type="entry name" value="RibonucZ/Hydroxyglut_hydro"/>
</dbReference>
<dbReference type="GO" id="GO:0046872">
    <property type="term" value="F:metal ion binding"/>
    <property type="evidence" value="ECO:0007669"/>
    <property type="project" value="InterPro"/>
</dbReference>
<keyword evidence="3" id="KW-0269">Exonuclease</keyword>